<sequence>MRIFDGILPTPYSLLPNFYPYRLFYFWVIISKYEAQKIINLVGRYCGESNAANTKHFLMQ</sequence>
<name>A0A9Q9UWM8_MOOP1</name>
<dbReference type="Proteomes" id="UP000176944">
    <property type="component" value="Chromosome"/>
</dbReference>
<reference evidence="1" key="1">
    <citation type="journal article" date="2017" name="Proc. Natl. Acad. Sci. U.S.A.">
        <title>Comparative genomics uncovers the prolific and distinctive metabolic potential of the cyanobacterial genus Moorea.</title>
        <authorList>
            <person name="Leao T."/>
            <person name="Castelao G."/>
            <person name="Korobeynikov A."/>
            <person name="Monroe E.A."/>
            <person name="Podell S."/>
            <person name="Glukhov E."/>
            <person name="Allen E.E."/>
            <person name="Gerwick W.H."/>
            <person name="Gerwick L."/>
        </authorList>
    </citation>
    <scope>NUCLEOTIDE SEQUENCE</scope>
    <source>
        <strain evidence="1">JHB</strain>
    </source>
</reference>
<protein>
    <submittedName>
        <fullName evidence="1">Uncharacterized protein</fullName>
    </submittedName>
</protein>
<gene>
    <name evidence="1" type="ORF">BJP36_38730</name>
</gene>
<evidence type="ECO:0000313" key="1">
    <source>
        <dbReference type="EMBL" id="WAN70008.1"/>
    </source>
</evidence>
<organism evidence="1">
    <name type="scientific">Moorena producens (strain JHB)</name>
    <dbReference type="NCBI Taxonomy" id="1454205"/>
    <lineage>
        <taxon>Bacteria</taxon>
        <taxon>Bacillati</taxon>
        <taxon>Cyanobacteriota</taxon>
        <taxon>Cyanophyceae</taxon>
        <taxon>Coleofasciculales</taxon>
        <taxon>Coleofasciculaceae</taxon>
        <taxon>Moorena</taxon>
    </lineage>
</organism>
<reference evidence="1" key="2">
    <citation type="submission" date="2022-10" db="EMBL/GenBank/DDBJ databases">
        <authorList>
            <person name="Ngo T.-E."/>
        </authorList>
    </citation>
    <scope>NUCLEOTIDE SEQUENCE</scope>
    <source>
        <strain evidence="1">JHB</strain>
    </source>
</reference>
<proteinExistence type="predicted"/>
<dbReference type="AlphaFoldDB" id="A0A9Q9UWM8"/>
<dbReference type="EMBL" id="CP017708">
    <property type="protein sequence ID" value="WAN70008.1"/>
    <property type="molecule type" value="Genomic_DNA"/>
</dbReference>
<accession>A0A9Q9UWM8</accession>